<dbReference type="PANTHER" id="PTHR24305:SF172">
    <property type="entry name" value="P450, PUTATIVE (EUROFUNG)-RELATED"/>
    <property type="match status" value="1"/>
</dbReference>
<keyword evidence="7" id="KW-0812">Transmembrane</keyword>
<evidence type="ECO:0000256" key="7">
    <source>
        <dbReference type="SAM" id="Phobius"/>
    </source>
</evidence>
<dbReference type="GO" id="GO:0004497">
    <property type="term" value="F:monooxygenase activity"/>
    <property type="evidence" value="ECO:0007669"/>
    <property type="project" value="UniProtKB-KW"/>
</dbReference>
<keyword evidence="7" id="KW-1133">Transmembrane helix</keyword>
<dbReference type="VEuPathDB" id="FungiDB:Z517_01742"/>
<evidence type="ECO:0000256" key="2">
    <source>
        <dbReference type="ARBA" id="ARBA00022723"/>
    </source>
</evidence>
<dbReference type="HOGENOM" id="CLU_001570_14_0_1"/>
<dbReference type="Pfam" id="PF00067">
    <property type="entry name" value="p450"/>
    <property type="match status" value="1"/>
</dbReference>
<evidence type="ECO:0000256" key="4">
    <source>
        <dbReference type="ARBA" id="ARBA00023004"/>
    </source>
</evidence>
<dbReference type="InterPro" id="IPR050121">
    <property type="entry name" value="Cytochrome_P450_monoxygenase"/>
</dbReference>
<keyword evidence="5 6" id="KW-0349">Heme</keyword>
<comment type="similarity">
    <text evidence="6">Belongs to the cytochrome P450 family.</text>
</comment>
<feature type="transmembrane region" description="Helical" evidence="7">
    <location>
        <begin position="6"/>
        <end position="27"/>
    </location>
</feature>
<keyword evidence="2 5" id="KW-0479">Metal-binding</keyword>
<evidence type="ECO:0000256" key="1">
    <source>
        <dbReference type="ARBA" id="ARBA00001971"/>
    </source>
</evidence>
<dbReference type="GO" id="GO:0016705">
    <property type="term" value="F:oxidoreductase activity, acting on paired donors, with incorporation or reduction of molecular oxygen"/>
    <property type="evidence" value="ECO:0007669"/>
    <property type="project" value="InterPro"/>
</dbReference>
<evidence type="ECO:0000256" key="6">
    <source>
        <dbReference type="RuleBase" id="RU000461"/>
    </source>
</evidence>
<dbReference type="OrthoDB" id="2789670at2759"/>
<evidence type="ECO:0000313" key="9">
    <source>
        <dbReference type="Proteomes" id="UP000053029"/>
    </source>
</evidence>
<keyword evidence="3 6" id="KW-0560">Oxidoreductase</keyword>
<dbReference type="PRINTS" id="PR00463">
    <property type="entry name" value="EP450I"/>
</dbReference>
<keyword evidence="6" id="KW-0503">Monooxygenase</keyword>
<dbReference type="AlphaFoldDB" id="A0A0D2E861"/>
<evidence type="ECO:0000313" key="8">
    <source>
        <dbReference type="EMBL" id="KIW86346.1"/>
    </source>
</evidence>
<reference evidence="8 9" key="1">
    <citation type="submission" date="2015-01" db="EMBL/GenBank/DDBJ databases">
        <title>The Genome Sequence of Fonsecaea pedrosoi CBS 271.37.</title>
        <authorList>
            <consortium name="The Broad Institute Genomics Platform"/>
            <person name="Cuomo C."/>
            <person name="de Hoog S."/>
            <person name="Gorbushina A."/>
            <person name="Stielow B."/>
            <person name="Teixiera M."/>
            <person name="Abouelleil A."/>
            <person name="Chapman S.B."/>
            <person name="Priest M."/>
            <person name="Young S.K."/>
            <person name="Wortman J."/>
            <person name="Nusbaum C."/>
            <person name="Birren B."/>
        </authorList>
    </citation>
    <scope>NUCLEOTIDE SEQUENCE [LARGE SCALE GENOMIC DNA]</scope>
    <source>
        <strain evidence="8 9">CBS 271.37</strain>
    </source>
</reference>
<dbReference type="EMBL" id="KN846969">
    <property type="protein sequence ID" value="KIW86346.1"/>
    <property type="molecule type" value="Genomic_DNA"/>
</dbReference>
<dbReference type="GO" id="GO:0005506">
    <property type="term" value="F:iron ion binding"/>
    <property type="evidence" value="ECO:0007669"/>
    <property type="project" value="InterPro"/>
</dbReference>
<feature type="binding site" description="axial binding residue" evidence="5">
    <location>
        <position position="445"/>
    </location>
    <ligand>
        <name>heme</name>
        <dbReference type="ChEBI" id="CHEBI:30413"/>
    </ligand>
    <ligandPart>
        <name>Fe</name>
        <dbReference type="ChEBI" id="CHEBI:18248"/>
    </ligandPart>
</feature>
<evidence type="ECO:0000256" key="3">
    <source>
        <dbReference type="ARBA" id="ARBA00023002"/>
    </source>
</evidence>
<dbReference type="PANTHER" id="PTHR24305">
    <property type="entry name" value="CYTOCHROME P450"/>
    <property type="match status" value="1"/>
</dbReference>
<dbReference type="Proteomes" id="UP000053029">
    <property type="component" value="Unassembled WGS sequence"/>
</dbReference>
<proteinExistence type="inferred from homology"/>
<evidence type="ECO:0008006" key="10">
    <source>
        <dbReference type="Google" id="ProtNLM"/>
    </source>
</evidence>
<sequence length="500" mass="56565">MLLSLLPSLCGILALVLLVGPLVSYWWDRKGLRKFPSPSFAGVSSLWRVWHNLRHQHYLAVHKAHEQLGTHVRISPNHISVAHQQAAYDIYGHGANMMKEAFYDSGAGAHRNLADARDKIEHQTKRKMLAHAFAQKTIVGLEPVLIDMLQTFVGAVNAHVQSGESMNIRLYFNYFTIDLLAMILFSKRLGCVSRGNDVVDAETTTGVVYKTAFIESLHHSLTINVALGMEPVFLPWTRWLFRHHPYMRDGVNFENIIHHNVKGRLLQGVTQDDLFTRLLQDSKGNKLNLSMGELVAECSVMMNAGTETTTAAMTNTVFLVYTHPRVLAKLREELDPLFSDQGLPSYEKVSRCPYLRACTEESLRVRPPSSMGLPRVVPEGGRMVAGEFIPGGTTVSVPTYTLLRDGSIFDRPSEYFPERWLTEDAELKREMLRSHLPFSTGPRACIGRNIAYFEQTLVIAALVHHFDLEVPENFQLETQERFNSNPGNLFVRCKRRDLKV</sequence>
<dbReference type="PROSITE" id="PS00086">
    <property type="entry name" value="CYTOCHROME_P450"/>
    <property type="match status" value="1"/>
</dbReference>
<dbReference type="InterPro" id="IPR001128">
    <property type="entry name" value="Cyt_P450"/>
</dbReference>
<dbReference type="InterPro" id="IPR036396">
    <property type="entry name" value="Cyt_P450_sf"/>
</dbReference>
<dbReference type="InterPro" id="IPR002401">
    <property type="entry name" value="Cyt_P450_E_grp-I"/>
</dbReference>
<dbReference type="CDD" id="cd11061">
    <property type="entry name" value="CYP67-like"/>
    <property type="match status" value="1"/>
</dbReference>
<accession>A0A0D2E861</accession>
<evidence type="ECO:0000256" key="5">
    <source>
        <dbReference type="PIRSR" id="PIRSR602401-1"/>
    </source>
</evidence>
<keyword evidence="7" id="KW-0472">Membrane</keyword>
<keyword evidence="4 5" id="KW-0408">Iron</keyword>
<dbReference type="GeneID" id="25301232"/>
<organism evidence="8 9">
    <name type="scientific">Fonsecaea pedrosoi CBS 271.37</name>
    <dbReference type="NCBI Taxonomy" id="1442368"/>
    <lineage>
        <taxon>Eukaryota</taxon>
        <taxon>Fungi</taxon>
        <taxon>Dikarya</taxon>
        <taxon>Ascomycota</taxon>
        <taxon>Pezizomycotina</taxon>
        <taxon>Eurotiomycetes</taxon>
        <taxon>Chaetothyriomycetidae</taxon>
        <taxon>Chaetothyriales</taxon>
        <taxon>Herpotrichiellaceae</taxon>
        <taxon>Fonsecaea</taxon>
    </lineage>
</organism>
<dbReference type="RefSeq" id="XP_013290154.1">
    <property type="nucleotide sequence ID" value="XM_013434700.1"/>
</dbReference>
<comment type="cofactor">
    <cofactor evidence="1 5">
        <name>heme</name>
        <dbReference type="ChEBI" id="CHEBI:30413"/>
    </cofactor>
</comment>
<protein>
    <recommendedName>
        <fullName evidence="10">Cytochrome P450 monooxygenase</fullName>
    </recommendedName>
</protein>
<dbReference type="PRINTS" id="PR00385">
    <property type="entry name" value="P450"/>
</dbReference>
<gene>
    <name evidence="8" type="ORF">Z517_01742</name>
</gene>
<dbReference type="InterPro" id="IPR017972">
    <property type="entry name" value="Cyt_P450_CS"/>
</dbReference>
<dbReference type="STRING" id="1442368.A0A0D2E861"/>
<dbReference type="SUPFAM" id="SSF48264">
    <property type="entry name" value="Cytochrome P450"/>
    <property type="match status" value="1"/>
</dbReference>
<keyword evidence="9" id="KW-1185">Reference proteome</keyword>
<name>A0A0D2E861_9EURO</name>
<dbReference type="Gene3D" id="1.10.630.10">
    <property type="entry name" value="Cytochrome P450"/>
    <property type="match status" value="1"/>
</dbReference>
<dbReference type="GO" id="GO:0020037">
    <property type="term" value="F:heme binding"/>
    <property type="evidence" value="ECO:0007669"/>
    <property type="project" value="InterPro"/>
</dbReference>